<evidence type="ECO:0000256" key="3">
    <source>
        <dbReference type="RuleBase" id="RU003932"/>
    </source>
</evidence>
<dbReference type="InterPro" id="IPR022812">
    <property type="entry name" value="Dynamin"/>
</dbReference>
<reference evidence="6" key="2">
    <citation type="submission" date="2022-10" db="EMBL/GenBank/DDBJ databases">
        <authorList>
            <consortium name="ENA_rothamsted_submissions"/>
            <consortium name="culmorum"/>
            <person name="King R."/>
        </authorList>
    </citation>
    <scope>NUCLEOTIDE SEQUENCE</scope>
</reference>
<proteinExistence type="inferred from homology"/>
<evidence type="ECO:0000259" key="4">
    <source>
        <dbReference type="PROSITE" id="PS51388"/>
    </source>
</evidence>
<evidence type="ECO:0000256" key="2">
    <source>
        <dbReference type="ARBA" id="ARBA00023134"/>
    </source>
</evidence>
<evidence type="ECO:0000313" key="6">
    <source>
        <dbReference type="EMBL" id="CAH1730984.1"/>
    </source>
</evidence>
<dbReference type="InterPro" id="IPR020850">
    <property type="entry name" value="GED_dom"/>
</dbReference>
<dbReference type="InterPro" id="IPR001401">
    <property type="entry name" value="Dynamin_GTPase"/>
</dbReference>
<protein>
    <recommendedName>
        <fullName evidence="8">Dynamin GTPase</fullName>
    </recommendedName>
</protein>
<feature type="domain" description="GED" evidence="4">
    <location>
        <begin position="572"/>
        <end position="665"/>
    </location>
</feature>
<dbReference type="PANTHER" id="PTHR11566">
    <property type="entry name" value="DYNAMIN"/>
    <property type="match status" value="1"/>
</dbReference>
<dbReference type="Pfam" id="PF02212">
    <property type="entry name" value="GED"/>
    <property type="match status" value="1"/>
</dbReference>
<dbReference type="Pfam" id="PF01031">
    <property type="entry name" value="Dynamin_M"/>
    <property type="match status" value="1"/>
</dbReference>
<dbReference type="GO" id="GO:0005874">
    <property type="term" value="C:microtubule"/>
    <property type="evidence" value="ECO:0007669"/>
    <property type="project" value="TreeGrafter"/>
</dbReference>
<dbReference type="Pfam" id="PF00350">
    <property type="entry name" value="Dynamin_N"/>
    <property type="match status" value="1"/>
</dbReference>
<dbReference type="PROSITE" id="PS51718">
    <property type="entry name" value="G_DYNAMIN_2"/>
    <property type="match status" value="1"/>
</dbReference>
<organism evidence="6 7">
    <name type="scientific">Aphis gossypii</name>
    <name type="common">Cotton aphid</name>
    <dbReference type="NCBI Taxonomy" id="80765"/>
    <lineage>
        <taxon>Eukaryota</taxon>
        <taxon>Metazoa</taxon>
        <taxon>Ecdysozoa</taxon>
        <taxon>Arthropoda</taxon>
        <taxon>Hexapoda</taxon>
        <taxon>Insecta</taxon>
        <taxon>Pterygota</taxon>
        <taxon>Neoptera</taxon>
        <taxon>Paraneoptera</taxon>
        <taxon>Hemiptera</taxon>
        <taxon>Sternorrhyncha</taxon>
        <taxon>Aphidomorpha</taxon>
        <taxon>Aphidoidea</taxon>
        <taxon>Aphididae</taxon>
        <taxon>Aphidini</taxon>
        <taxon>Aphis</taxon>
        <taxon>Aphis</taxon>
    </lineage>
</organism>
<dbReference type="AlphaFoldDB" id="A0A9P0J4Z1"/>
<evidence type="ECO:0000259" key="5">
    <source>
        <dbReference type="PROSITE" id="PS51718"/>
    </source>
</evidence>
<keyword evidence="2 3" id="KW-0342">GTP-binding</keyword>
<dbReference type="GO" id="GO:0016020">
    <property type="term" value="C:membrane"/>
    <property type="evidence" value="ECO:0007669"/>
    <property type="project" value="TreeGrafter"/>
</dbReference>
<feature type="domain" description="Dynamin-type G" evidence="5">
    <location>
        <begin position="22"/>
        <end position="303"/>
    </location>
</feature>
<sequence length="665" mass="76005">MESLIQIINKLQDVFAVIGEHKIDLPQIVVVGSQSSGKSSVLESLVGRSFLPRGTGIVTRAPLILQMIRYTKEERDNVIKLTKNNDIKSWATFLHKPETIYDNFDEVRYEIEKQTDVLAGSNKGITHESIVLKVFTLSYDLTFVDLPGITKVPVGDQPEDIDEQIQELILKYVQLENSIILAVVTANTDPTTSESLKIARKMDPNGIRTIAVVTKLDLIDKGTIQDTTELLCGHKIPVKLGIIGVVNRSQKDINDNKSMKETLKSEKDFLRLHYPDIYKKHGNKVLAKTLQDILVKHIKKTYPILHKNLQDTKTRLETELKTLQTPDSKVSFILNLLKNISKSYTDTILGNRKDVSDTIVMGGARISEIINEEYLDKINQINPLHDLTDEQIGVILLNTSGITKSSFVNEKALEHMISRQLSNLIEPSMSSVDFVRVEMLKIFDAIDENVLETLKRFPRINSDVRNVLNNMLDKNLNNLKDFIESFIETYQSCLNTTNPNFLIQLVRSSSDFQDANIAAFMSNNSIKNTENHKCVSLEDNKKKENENYIQLFKQMLSGINDLDNDIETSKQVKIHKSLTQCYFDFIKEIIRDFVPKRIHHKMVKLVLETFEQELDEKVFTPYVINRSFEEVMTEEEGVIDERQKIEEMLNAVNIALKNMVDIQCF</sequence>
<evidence type="ECO:0000313" key="7">
    <source>
        <dbReference type="Proteomes" id="UP001154329"/>
    </source>
</evidence>
<dbReference type="InterPro" id="IPR045063">
    <property type="entry name" value="Dynamin_N"/>
</dbReference>
<dbReference type="InterPro" id="IPR000375">
    <property type="entry name" value="Dynamin_stalk"/>
</dbReference>
<dbReference type="PRINTS" id="PR00195">
    <property type="entry name" value="DYNAMIN"/>
</dbReference>
<dbReference type="SMART" id="SM00053">
    <property type="entry name" value="DYNc"/>
    <property type="match status" value="1"/>
</dbReference>
<dbReference type="InterPro" id="IPR030381">
    <property type="entry name" value="G_DYNAMIN_dom"/>
</dbReference>
<dbReference type="InterPro" id="IPR019762">
    <property type="entry name" value="Dynamin_GTPase_CS"/>
</dbReference>
<dbReference type="InterPro" id="IPR027417">
    <property type="entry name" value="P-loop_NTPase"/>
</dbReference>
<name>A0A9P0J4Z1_APHGO</name>
<dbReference type="PROSITE" id="PS00410">
    <property type="entry name" value="G_DYNAMIN_1"/>
    <property type="match status" value="1"/>
</dbReference>
<dbReference type="Proteomes" id="UP001154329">
    <property type="component" value="Chromosome 3"/>
</dbReference>
<dbReference type="Gene3D" id="3.40.50.300">
    <property type="entry name" value="P-loop containing nucleotide triphosphate hydrolases"/>
    <property type="match status" value="1"/>
</dbReference>
<dbReference type="GO" id="GO:0003924">
    <property type="term" value="F:GTPase activity"/>
    <property type="evidence" value="ECO:0007669"/>
    <property type="project" value="InterPro"/>
</dbReference>
<keyword evidence="7" id="KW-1185">Reference proteome</keyword>
<dbReference type="InterPro" id="IPR003130">
    <property type="entry name" value="GED"/>
</dbReference>
<evidence type="ECO:0008006" key="8">
    <source>
        <dbReference type="Google" id="ProtNLM"/>
    </source>
</evidence>
<gene>
    <name evidence="6" type="ORF">APHIGO_LOCUS7789</name>
</gene>
<reference evidence="6" key="1">
    <citation type="submission" date="2022-02" db="EMBL/GenBank/DDBJ databases">
        <authorList>
            <person name="King R."/>
        </authorList>
    </citation>
    <scope>NUCLEOTIDE SEQUENCE</scope>
</reference>
<dbReference type="CDD" id="cd08771">
    <property type="entry name" value="DLP_1"/>
    <property type="match status" value="1"/>
</dbReference>
<dbReference type="GO" id="GO:0005737">
    <property type="term" value="C:cytoplasm"/>
    <property type="evidence" value="ECO:0007669"/>
    <property type="project" value="TreeGrafter"/>
</dbReference>
<dbReference type="SUPFAM" id="SSF52540">
    <property type="entry name" value="P-loop containing nucleoside triphosphate hydrolases"/>
    <property type="match status" value="1"/>
</dbReference>
<keyword evidence="1 3" id="KW-0547">Nucleotide-binding</keyword>
<dbReference type="Gene3D" id="1.20.120.1240">
    <property type="entry name" value="Dynamin, middle domain"/>
    <property type="match status" value="1"/>
</dbReference>
<comment type="similarity">
    <text evidence="3">Belongs to the TRAFAC class dynamin-like GTPase superfamily. Dynamin/Fzo/YdjA family.</text>
</comment>
<dbReference type="PROSITE" id="PS51388">
    <property type="entry name" value="GED"/>
    <property type="match status" value="1"/>
</dbReference>
<dbReference type="GO" id="GO:0008017">
    <property type="term" value="F:microtubule binding"/>
    <property type="evidence" value="ECO:0007669"/>
    <property type="project" value="TreeGrafter"/>
</dbReference>
<evidence type="ECO:0000256" key="1">
    <source>
        <dbReference type="ARBA" id="ARBA00022741"/>
    </source>
</evidence>
<dbReference type="EMBL" id="OU899036">
    <property type="protein sequence ID" value="CAH1730984.1"/>
    <property type="molecule type" value="Genomic_DNA"/>
</dbReference>
<dbReference type="GO" id="GO:0005525">
    <property type="term" value="F:GTP binding"/>
    <property type="evidence" value="ECO:0007669"/>
    <property type="project" value="UniProtKB-KW"/>
</dbReference>
<accession>A0A9P0J4Z1</accession>